<name>A0A061RGX1_9CHLO</name>
<keyword evidence="11" id="KW-0472">Membrane</keyword>
<keyword evidence="4" id="KW-0813">Transport</keyword>
<dbReference type="GO" id="GO:0016558">
    <property type="term" value="P:protein import into peroxisome matrix"/>
    <property type="evidence" value="ECO:0007669"/>
    <property type="project" value="InterPro"/>
</dbReference>
<comment type="similarity">
    <text evidence="3">Belongs to the pex2/pex10/pex12 family.</text>
</comment>
<evidence type="ECO:0000256" key="5">
    <source>
        <dbReference type="ARBA" id="ARBA00022692"/>
    </source>
</evidence>
<keyword evidence="12" id="KW-0576">Peroxisome</keyword>
<keyword evidence="6" id="KW-0479">Metal-binding</keyword>
<evidence type="ECO:0000256" key="9">
    <source>
        <dbReference type="ARBA" id="ARBA00022927"/>
    </source>
</evidence>
<dbReference type="GO" id="GO:1990429">
    <property type="term" value="C:peroxisomal importomer complex"/>
    <property type="evidence" value="ECO:0007669"/>
    <property type="project" value="TreeGrafter"/>
</dbReference>
<evidence type="ECO:0000256" key="8">
    <source>
        <dbReference type="ARBA" id="ARBA00022833"/>
    </source>
</evidence>
<dbReference type="PANTHER" id="PTHR12888:SF0">
    <property type="entry name" value="PEROXISOME ASSEMBLY PROTEIN 12"/>
    <property type="match status" value="1"/>
</dbReference>
<evidence type="ECO:0000259" key="13">
    <source>
        <dbReference type="Pfam" id="PF04757"/>
    </source>
</evidence>
<dbReference type="GO" id="GO:0005778">
    <property type="term" value="C:peroxisomal membrane"/>
    <property type="evidence" value="ECO:0007669"/>
    <property type="project" value="UniProtKB-SubCell"/>
</dbReference>
<accession>A0A061RGX1</accession>
<dbReference type="InterPro" id="IPR017375">
    <property type="entry name" value="PEX12"/>
</dbReference>
<evidence type="ECO:0000256" key="3">
    <source>
        <dbReference type="ARBA" id="ARBA00008704"/>
    </source>
</evidence>
<keyword evidence="5" id="KW-0812">Transmembrane</keyword>
<evidence type="ECO:0000256" key="4">
    <source>
        <dbReference type="ARBA" id="ARBA00022448"/>
    </source>
</evidence>
<evidence type="ECO:0000256" key="7">
    <source>
        <dbReference type="ARBA" id="ARBA00022771"/>
    </source>
</evidence>
<keyword evidence="7" id="KW-0863">Zinc-finger</keyword>
<dbReference type="PANTHER" id="PTHR12888">
    <property type="entry name" value="PEROXISOME ASSEMBLY PROTEIN 12 PEROXIN-12"/>
    <property type="match status" value="1"/>
</dbReference>
<evidence type="ECO:0000256" key="11">
    <source>
        <dbReference type="ARBA" id="ARBA00023136"/>
    </source>
</evidence>
<keyword evidence="8" id="KW-0862">Zinc</keyword>
<organism evidence="14">
    <name type="scientific">Tetraselmis sp. GSL018</name>
    <dbReference type="NCBI Taxonomy" id="582737"/>
    <lineage>
        <taxon>Eukaryota</taxon>
        <taxon>Viridiplantae</taxon>
        <taxon>Chlorophyta</taxon>
        <taxon>core chlorophytes</taxon>
        <taxon>Chlorodendrophyceae</taxon>
        <taxon>Chlorodendrales</taxon>
        <taxon>Chlorodendraceae</taxon>
        <taxon>Tetraselmis</taxon>
    </lineage>
</organism>
<proteinExistence type="inferred from homology"/>
<feature type="domain" description="Pex N-terminal" evidence="13">
    <location>
        <begin position="23"/>
        <end position="219"/>
    </location>
</feature>
<evidence type="ECO:0000256" key="6">
    <source>
        <dbReference type="ARBA" id="ARBA00022723"/>
    </source>
</evidence>
<dbReference type="GO" id="GO:0006513">
    <property type="term" value="P:protein monoubiquitination"/>
    <property type="evidence" value="ECO:0007669"/>
    <property type="project" value="TreeGrafter"/>
</dbReference>
<dbReference type="GO" id="GO:0008270">
    <property type="term" value="F:zinc ion binding"/>
    <property type="evidence" value="ECO:0007669"/>
    <property type="project" value="UniProtKB-KW"/>
</dbReference>
<evidence type="ECO:0000256" key="1">
    <source>
        <dbReference type="ARBA" id="ARBA00004585"/>
    </source>
</evidence>
<dbReference type="AlphaFoldDB" id="A0A061RGX1"/>
<sequence>MTVFPPSNTSYPRPTYFEILAAEELTTSLKTAVVYSLSVFSQRHSWVHRLLDYEDELWAAIAFLVNSRSLVSSDATYAEALYGLKRVRFLRDASETYRGELHARSRLTNRQRVLCLALTVLLPYVASKAQAVFRSREGSAGAPGLHVVQYGEVTPRREATPQRPRSALERARRLYPWLCSAAGAAAWACHAAFLLGLSDAHSPEMRLLGLRLERVTGAETVSP</sequence>
<evidence type="ECO:0000256" key="2">
    <source>
        <dbReference type="ARBA" id="ARBA00004906"/>
    </source>
</evidence>
<dbReference type="EMBL" id="GBEZ01014910">
    <property type="protein sequence ID" value="JAC71203.1"/>
    <property type="molecule type" value="Transcribed_RNA"/>
</dbReference>
<dbReference type="GO" id="GO:0004842">
    <property type="term" value="F:ubiquitin-protein transferase activity"/>
    <property type="evidence" value="ECO:0007669"/>
    <property type="project" value="TreeGrafter"/>
</dbReference>
<comment type="subcellular location">
    <subcellularLocation>
        <location evidence="1">Peroxisome membrane</location>
        <topology evidence="1">Multi-pass membrane protein</topology>
    </subcellularLocation>
</comment>
<gene>
    <name evidence="14" type="primary">PAF3</name>
    <name evidence="14" type="ORF">TSPGSL018_2438</name>
</gene>
<evidence type="ECO:0000313" key="14">
    <source>
        <dbReference type="EMBL" id="JAC71203.1"/>
    </source>
</evidence>
<dbReference type="InterPro" id="IPR006845">
    <property type="entry name" value="Pex_N"/>
</dbReference>
<comment type="pathway">
    <text evidence="2">Protein modification; protein ubiquitination.</text>
</comment>
<evidence type="ECO:0000256" key="12">
    <source>
        <dbReference type="ARBA" id="ARBA00023140"/>
    </source>
</evidence>
<protein>
    <submittedName>
        <fullName evidence="14">Peroxin-12</fullName>
    </submittedName>
</protein>
<evidence type="ECO:0000256" key="10">
    <source>
        <dbReference type="ARBA" id="ARBA00022989"/>
    </source>
</evidence>
<keyword evidence="10" id="KW-1133">Transmembrane helix</keyword>
<reference evidence="14" key="1">
    <citation type="submission" date="2014-05" db="EMBL/GenBank/DDBJ databases">
        <title>The transcriptome of the halophilic microalga Tetraselmis sp. GSL018 isolated from the Great Salt Lake, Utah.</title>
        <authorList>
            <person name="Jinkerson R.E."/>
            <person name="D'Adamo S."/>
            <person name="Posewitz M.C."/>
        </authorList>
    </citation>
    <scope>NUCLEOTIDE SEQUENCE</scope>
    <source>
        <strain evidence="14">GSL018</strain>
    </source>
</reference>
<dbReference type="Pfam" id="PF04757">
    <property type="entry name" value="Pex2_Pex12"/>
    <property type="match status" value="1"/>
</dbReference>
<keyword evidence="9" id="KW-0653">Protein transport</keyword>